<dbReference type="AlphaFoldDB" id="A0A498SPH0"/>
<evidence type="ECO:0000313" key="3">
    <source>
        <dbReference type="Proteomes" id="UP000276991"/>
    </source>
</evidence>
<reference evidence="2 3" key="1">
    <citation type="submission" date="2018-08" db="EMBL/GenBank/DDBJ databases">
        <authorList>
            <person name="Laetsch R D."/>
            <person name="Stevens L."/>
            <person name="Kumar S."/>
            <person name="Blaxter L. M."/>
        </authorList>
    </citation>
    <scope>NUCLEOTIDE SEQUENCE [LARGE SCALE GENOMIC DNA]</scope>
</reference>
<feature type="compositionally biased region" description="Polar residues" evidence="1">
    <location>
        <begin position="199"/>
        <end position="234"/>
    </location>
</feature>
<dbReference type="Proteomes" id="UP000276991">
    <property type="component" value="Unassembled WGS sequence"/>
</dbReference>
<organism evidence="2 3">
    <name type="scientific">Acanthocheilonema viteae</name>
    <name type="common">Filarial nematode worm</name>
    <name type="synonym">Dipetalonema viteae</name>
    <dbReference type="NCBI Taxonomy" id="6277"/>
    <lineage>
        <taxon>Eukaryota</taxon>
        <taxon>Metazoa</taxon>
        <taxon>Ecdysozoa</taxon>
        <taxon>Nematoda</taxon>
        <taxon>Chromadorea</taxon>
        <taxon>Rhabditida</taxon>
        <taxon>Spirurina</taxon>
        <taxon>Spiruromorpha</taxon>
        <taxon>Filarioidea</taxon>
        <taxon>Onchocercidae</taxon>
        <taxon>Acanthocheilonema</taxon>
    </lineage>
</organism>
<dbReference type="InterPro" id="IPR028322">
    <property type="entry name" value="PNRC-like_rgn"/>
</dbReference>
<dbReference type="STRING" id="6277.A0A498SPH0"/>
<feature type="region of interest" description="Disordered" evidence="1">
    <location>
        <begin position="135"/>
        <end position="177"/>
    </location>
</feature>
<feature type="region of interest" description="Disordered" evidence="1">
    <location>
        <begin position="199"/>
        <end position="244"/>
    </location>
</feature>
<accession>A0A498SPH0</accession>
<protein>
    <submittedName>
        <fullName evidence="2">Uncharacterized protein</fullName>
    </submittedName>
</protein>
<keyword evidence="3" id="KW-1185">Reference proteome</keyword>
<sequence length="339" mass="37428">MVNLSFYDEVCSLLSTSRFIFLIYIGQRLYKSPVVNSVIDFVGKEHLFLICISATGYIVFTNIHGCILISVATKGNMYPVSSGVIHPMSSRIMHPVPTRIMHPMSSGVMYPMQSRIPPPVSSISEHFHHQPGTYKDPLYTHSGNLEQKNHNSKQLLKSDPSTSMPAMDTSVAKNSKHLTSPLSTEVCVPTSMIATPCFSSSAPEATNTFQPQSPSKDMSSYKSASQKGLFSLDTTPKRKTERRLARHIRRQQQADVVNFAGAKFSESPQAKVVPLPPFIWCEEASSSSSCSGDEQSISLITEVIKMEMPRHGDETPKWNKCSSSLQVMPLHFVAALPSS</sequence>
<dbReference type="OrthoDB" id="5791232at2759"/>
<evidence type="ECO:0000256" key="1">
    <source>
        <dbReference type="SAM" id="MobiDB-lite"/>
    </source>
</evidence>
<dbReference type="EMBL" id="UPTC01001113">
    <property type="protein sequence ID" value="VBB31127.1"/>
    <property type="molecule type" value="Genomic_DNA"/>
</dbReference>
<proteinExistence type="predicted"/>
<feature type="compositionally biased region" description="Polar residues" evidence="1">
    <location>
        <begin position="141"/>
        <end position="164"/>
    </location>
</feature>
<gene>
    <name evidence="2" type="ORF">NAV_LOCUS5918</name>
</gene>
<name>A0A498SPH0_ACAVI</name>
<dbReference type="Pfam" id="PF15365">
    <property type="entry name" value="PNRC"/>
    <property type="match status" value="1"/>
</dbReference>
<evidence type="ECO:0000313" key="2">
    <source>
        <dbReference type="EMBL" id="VBB31127.1"/>
    </source>
</evidence>
<dbReference type="GO" id="GO:0016071">
    <property type="term" value="P:mRNA metabolic process"/>
    <property type="evidence" value="ECO:0007669"/>
    <property type="project" value="UniProtKB-ARBA"/>
</dbReference>